<protein>
    <submittedName>
        <fullName evidence="2">TIGR03960 family B12-binding radical SAM protein</fullName>
    </submittedName>
</protein>
<dbReference type="SFLD" id="SFLDS00029">
    <property type="entry name" value="Radical_SAM"/>
    <property type="match status" value="1"/>
</dbReference>
<dbReference type="CDD" id="cd02065">
    <property type="entry name" value="B12-binding_like"/>
    <property type="match status" value="1"/>
</dbReference>
<dbReference type="InterPro" id="IPR045784">
    <property type="entry name" value="Radical_SAM_N2"/>
</dbReference>
<dbReference type="Pfam" id="PF04055">
    <property type="entry name" value="Radical_SAM"/>
    <property type="match status" value="1"/>
</dbReference>
<dbReference type="Gene3D" id="3.80.30.20">
    <property type="entry name" value="tm_1862 like domain"/>
    <property type="match status" value="1"/>
</dbReference>
<dbReference type="InterPro" id="IPR023404">
    <property type="entry name" value="rSAM_horseshoe"/>
</dbReference>
<reference evidence="2" key="1">
    <citation type="journal article" date="2021" name="bioRxiv">
        <title>Unraveling nitrogen, sulfur and carbon metabolic pathways and microbial community transcriptional responses to substrate deprivation and toxicity stresses in a bioreactor mimicking anoxic brackish coastal sediment conditions.</title>
        <authorList>
            <person name="Martins P.D."/>
            <person name="Echeveste M.J."/>
            <person name="Arshad A."/>
            <person name="Kurth J."/>
            <person name="Ouboter H."/>
            <person name="Jetten M.S.M."/>
            <person name="Welte C.U."/>
        </authorList>
    </citation>
    <scope>NUCLEOTIDE SEQUENCE</scope>
    <source>
        <strain evidence="2">MAG_39</strain>
    </source>
</reference>
<organism evidence="2 3">
    <name type="scientific">Candidatus Nitrobium versatile</name>
    <dbReference type="NCBI Taxonomy" id="2884831"/>
    <lineage>
        <taxon>Bacteria</taxon>
        <taxon>Pseudomonadati</taxon>
        <taxon>Nitrospirota</taxon>
        <taxon>Nitrospiria</taxon>
        <taxon>Nitrospirales</taxon>
        <taxon>Nitrospiraceae</taxon>
        <taxon>Candidatus Nitrobium</taxon>
    </lineage>
</organism>
<dbReference type="InterPro" id="IPR023862">
    <property type="entry name" value="CHP03960_rSAM"/>
</dbReference>
<feature type="domain" description="Radical SAM core" evidence="1">
    <location>
        <begin position="240"/>
        <end position="478"/>
    </location>
</feature>
<dbReference type="PROSITE" id="PS51918">
    <property type="entry name" value="RADICAL_SAM"/>
    <property type="match status" value="1"/>
</dbReference>
<dbReference type="Pfam" id="PF19864">
    <property type="entry name" value="Radical_SAM_N2"/>
    <property type="match status" value="1"/>
</dbReference>
<dbReference type="Pfam" id="PF10105">
    <property type="entry name" value="DUF2344"/>
    <property type="match status" value="1"/>
</dbReference>
<dbReference type="PANTHER" id="PTHR42731:SF1">
    <property type="entry name" value="RADICAL SAM DOMAIN PROTEIN"/>
    <property type="match status" value="1"/>
</dbReference>
<dbReference type="Proteomes" id="UP000705867">
    <property type="component" value="Unassembled WGS sequence"/>
</dbReference>
<dbReference type="GO" id="GO:0051536">
    <property type="term" value="F:iron-sulfur cluster binding"/>
    <property type="evidence" value="ECO:0007669"/>
    <property type="project" value="InterPro"/>
</dbReference>
<dbReference type="NCBIfam" id="TIGR03936">
    <property type="entry name" value="sam_1_link_chp"/>
    <property type="match status" value="1"/>
</dbReference>
<evidence type="ECO:0000259" key="1">
    <source>
        <dbReference type="PROSITE" id="PS51918"/>
    </source>
</evidence>
<proteinExistence type="predicted"/>
<dbReference type="GO" id="GO:0003824">
    <property type="term" value="F:catalytic activity"/>
    <property type="evidence" value="ECO:0007669"/>
    <property type="project" value="InterPro"/>
</dbReference>
<accession>A0A953J7Q2</accession>
<dbReference type="SUPFAM" id="SSF102114">
    <property type="entry name" value="Radical SAM enzymes"/>
    <property type="match status" value="1"/>
</dbReference>
<dbReference type="NCBIfam" id="TIGR03960">
    <property type="entry name" value="rSAM_fuse_unch"/>
    <property type="match status" value="1"/>
</dbReference>
<sequence length="849" mass="94783">MSLSFFQKPSRYIDSEFNAIKYHAGSSGDVRKTMRVRCALAFPDVYEVGMSHLGLRILYDLVNGLPHASAERVFSPWTDLEEHLKRSGLPLSSLESSTPLSVFDIVGFSLQYELSYTTVLNMLSLGGIPLRSAERLAVKGQMPLVVAGGPCTVNPMPMAPFIDAFLVGDGEEAVPELVDAVHQWKMSGDGRRESLLREIAQLSGFYVPSVHGKEARIGRRFIADLDTAPYPTRPVVPYTSIVHDRVTIEVSRGCTMGCRFCQAGMIYRPLRERSPGRVLEIAGASLRNTGYDEVSLTSLSAGDYCHLLPVTREFNRRFGASKIALSLPSLRVASLNPDVLREIRSIRNTGFTIAPEAATERLRSVINKDFTDDDYERALKALFEEGWLNLKMYFMIGLPTERDEDLEAIREMALKALRIAKKNTGRFVNIGITISPFVPKAHTPFQWYGQNTPGEMQRKLLYLKEVLSSKKFKFKGHNGEMSLLEGVFARGDEGLADLVEKAWELGCRLDGWSELFDFRRWTDAMERTGIDGPAYARKSFTRDEQLPWEPINIGVRKEFLYKEYERALAEERTPDCNRVCTACGLRCGGKDREGPVLKTGGAEPGVPEAAAPPDAYAVPQGSKHGAAIRVRCRFSKEGKLRYLSHLELSTTLIRGLRRAGIPFDFSKGFHPAPKISFGQPLGVGVAGEREYFDMEVFTPFDIEFHMRAVNSALPEGITVHKMSVIPVREPSLGSFITRYEYEVRGLELSEESTGLLPHRFSRPLSEPLPEPLIVQREGKDVDISPCIERVEQKTGQEGVSAVTLVLRETDAVKVRVGEIIGALFGADMRGLEITRKAVYGWRNGWVEPL</sequence>
<dbReference type="CDD" id="cd01335">
    <property type="entry name" value="Radical_SAM"/>
    <property type="match status" value="1"/>
</dbReference>
<dbReference type="AlphaFoldDB" id="A0A953J7Q2"/>
<dbReference type="InterPro" id="IPR007197">
    <property type="entry name" value="rSAM"/>
</dbReference>
<dbReference type="PANTHER" id="PTHR42731">
    <property type="entry name" value="SLL1084 PROTEIN"/>
    <property type="match status" value="1"/>
</dbReference>
<dbReference type="InterPro" id="IPR018768">
    <property type="entry name" value="DUF2344"/>
</dbReference>
<evidence type="ECO:0000313" key="3">
    <source>
        <dbReference type="Proteomes" id="UP000705867"/>
    </source>
</evidence>
<reference evidence="2" key="2">
    <citation type="submission" date="2021-08" db="EMBL/GenBank/DDBJ databases">
        <authorList>
            <person name="Dalcin Martins P."/>
        </authorList>
    </citation>
    <scope>NUCLEOTIDE SEQUENCE</scope>
    <source>
        <strain evidence="2">MAG_39</strain>
    </source>
</reference>
<gene>
    <name evidence="2" type="ORF">K8I29_13710</name>
</gene>
<dbReference type="InterPro" id="IPR058240">
    <property type="entry name" value="rSAM_sf"/>
</dbReference>
<dbReference type="SFLD" id="SFLDG01082">
    <property type="entry name" value="B12-binding_domain_containing"/>
    <property type="match status" value="1"/>
</dbReference>
<dbReference type="InterPro" id="IPR006638">
    <property type="entry name" value="Elp3/MiaA/NifB-like_rSAM"/>
</dbReference>
<evidence type="ECO:0000313" key="2">
    <source>
        <dbReference type="EMBL" id="MBZ0157253.1"/>
    </source>
</evidence>
<name>A0A953J7Q2_9BACT</name>
<dbReference type="EMBL" id="JAIOIV010000108">
    <property type="protein sequence ID" value="MBZ0157253.1"/>
    <property type="molecule type" value="Genomic_DNA"/>
</dbReference>
<comment type="caution">
    <text evidence="2">The sequence shown here is derived from an EMBL/GenBank/DDBJ whole genome shotgun (WGS) entry which is preliminary data.</text>
</comment>
<dbReference type="SMART" id="SM00729">
    <property type="entry name" value="Elp3"/>
    <property type="match status" value="1"/>
</dbReference>